<evidence type="ECO:0000313" key="4">
    <source>
        <dbReference type="Proteomes" id="UP000539473"/>
    </source>
</evidence>
<proteinExistence type="predicted"/>
<dbReference type="Proteomes" id="UP000619376">
    <property type="component" value="Unassembled WGS sequence"/>
</dbReference>
<reference evidence="5" key="2">
    <citation type="journal article" date="2019" name="Int. J. Syst. Evol. Microbiol.">
        <title>The Global Catalogue of Microorganisms (GCM) 10K type strain sequencing project: providing services to taxonomists for standard genome sequencing and annotation.</title>
        <authorList>
            <consortium name="The Broad Institute Genomics Platform"/>
            <consortium name="The Broad Institute Genome Sequencing Center for Infectious Disease"/>
            <person name="Wu L."/>
            <person name="Ma J."/>
        </authorList>
    </citation>
    <scope>NUCLEOTIDE SEQUENCE [LARGE SCALE GENOMIC DNA]</scope>
    <source>
        <strain evidence="5">CGMCC 1.18437</strain>
    </source>
</reference>
<protein>
    <submittedName>
        <fullName evidence="3">Uncharacterized protein</fullName>
    </submittedName>
</protein>
<keyword evidence="1" id="KW-0812">Transmembrane</keyword>
<feature type="transmembrane region" description="Helical" evidence="1">
    <location>
        <begin position="166"/>
        <end position="183"/>
    </location>
</feature>
<dbReference type="EMBL" id="JACHFK010000014">
    <property type="protein sequence ID" value="MBB5378590.1"/>
    <property type="molecule type" value="Genomic_DNA"/>
</dbReference>
<evidence type="ECO:0000313" key="2">
    <source>
        <dbReference type="EMBL" id="GHF60996.1"/>
    </source>
</evidence>
<evidence type="ECO:0000313" key="5">
    <source>
        <dbReference type="Proteomes" id="UP000619376"/>
    </source>
</evidence>
<reference evidence="3 4" key="3">
    <citation type="submission" date="2020-08" db="EMBL/GenBank/DDBJ databases">
        <title>Genomic Encyclopedia of Type Strains, Phase IV (KMG-IV): sequencing the most valuable type-strain genomes for metagenomic binning, comparative biology and taxonomic classification.</title>
        <authorList>
            <person name="Goeker M."/>
        </authorList>
    </citation>
    <scope>NUCLEOTIDE SEQUENCE [LARGE SCALE GENOMIC DNA]</scope>
    <source>
        <strain evidence="3 4">DSM 27521</strain>
    </source>
</reference>
<dbReference type="EMBL" id="BNAJ01000015">
    <property type="protein sequence ID" value="GHF60996.1"/>
    <property type="molecule type" value="Genomic_DNA"/>
</dbReference>
<gene>
    <name evidence="2" type="ORF">GCM10017781_41400</name>
    <name evidence="3" type="ORF">HNQ07_004097</name>
</gene>
<feature type="transmembrane region" description="Helical" evidence="1">
    <location>
        <begin position="80"/>
        <end position="100"/>
    </location>
</feature>
<evidence type="ECO:0000313" key="3">
    <source>
        <dbReference type="EMBL" id="MBB5378590.1"/>
    </source>
</evidence>
<dbReference type="RefSeq" id="WP_184115205.1">
    <property type="nucleotide sequence ID" value="NZ_BNAJ01000015.1"/>
</dbReference>
<sequence length="195" mass="21738">MTRVLTALLLALAEALAAEDRKDRVQEWRDECAEVKQPVLHALQFVWSALTTHPPFDASAHELHRPSADDVNSLNGLRRALTLLIVALLVLGLTLSLDGVSQDDLLWMLRTVVPVGVAVAGSRTGFGHDVPWLRATRMGSGLMLAFVFLTPLVILLLHAWSLVGVTWFTFAVLLMVWDSYWSVRRPLRRRGLLGR</sequence>
<dbReference type="AlphaFoldDB" id="A0A7W8NS59"/>
<evidence type="ECO:0000256" key="1">
    <source>
        <dbReference type="SAM" id="Phobius"/>
    </source>
</evidence>
<name>A0A7W8NS59_9DEIO</name>
<keyword evidence="1" id="KW-0472">Membrane</keyword>
<keyword evidence="5" id="KW-1185">Reference proteome</keyword>
<organism evidence="3 4">
    <name type="scientific">Deinococcus metalli</name>
    <dbReference type="NCBI Taxonomy" id="1141878"/>
    <lineage>
        <taxon>Bacteria</taxon>
        <taxon>Thermotogati</taxon>
        <taxon>Deinococcota</taxon>
        <taxon>Deinococci</taxon>
        <taxon>Deinococcales</taxon>
        <taxon>Deinococcaceae</taxon>
        <taxon>Deinococcus</taxon>
    </lineage>
</organism>
<reference evidence="2" key="4">
    <citation type="submission" date="2024-05" db="EMBL/GenBank/DDBJ databases">
        <authorList>
            <person name="Sun Q."/>
            <person name="Zhou Y."/>
        </authorList>
    </citation>
    <scope>NUCLEOTIDE SEQUENCE</scope>
    <source>
        <strain evidence="2">CGMCC 1.18437</strain>
    </source>
</reference>
<reference evidence="2" key="1">
    <citation type="journal article" date="2014" name="Int. J. Syst. Evol. Microbiol.">
        <title>Complete genome of a new Firmicutes species belonging to the dominant human colonic microbiota ('Ruminococcus bicirculans') reveals two chromosomes and a selective capacity to utilize plant glucans.</title>
        <authorList>
            <consortium name="NISC Comparative Sequencing Program"/>
            <person name="Wegmann U."/>
            <person name="Louis P."/>
            <person name="Goesmann A."/>
            <person name="Henrissat B."/>
            <person name="Duncan S.H."/>
            <person name="Flint H.J."/>
        </authorList>
    </citation>
    <scope>NUCLEOTIDE SEQUENCE</scope>
    <source>
        <strain evidence="2">CGMCC 1.18437</strain>
    </source>
</reference>
<accession>A0A7W8NS59</accession>
<keyword evidence="1" id="KW-1133">Transmembrane helix</keyword>
<feature type="transmembrane region" description="Helical" evidence="1">
    <location>
        <begin position="141"/>
        <end position="160"/>
    </location>
</feature>
<dbReference type="Proteomes" id="UP000539473">
    <property type="component" value="Unassembled WGS sequence"/>
</dbReference>
<comment type="caution">
    <text evidence="3">The sequence shown here is derived from an EMBL/GenBank/DDBJ whole genome shotgun (WGS) entry which is preliminary data.</text>
</comment>